<reference evidence="3" key="1">
    <citation type="journal article" date="2020" name="Nat. Commun.">
        <title>Genome assembly of wild tea tree DASZ reveals pedigree and selection history of tea varieties.</title>
        <authorList>
            <person name="Zhang W."/>
            <person name="Zhang Y."/>
            <person name="Qiu H."/>
            <person name="Guo Y."/>
            <person name="Wan H."/>
            <person name="Zhang X."/>
            <person name="Scossa F."/>
            <person name="Alseekh S."/>
            <person name="Zhang Q."/>
            <person name="Wang P."/>
            <person name="Xu L."/>
            <person name="Schmidt M.H."/>
            <person name="Jia X."/>
            <person name="Li D."/>
            <person name="Zhu A."/>
            <person name="Guo F."/>
            <person name="Chen W."/>
            <person name="Ni D."/>
            <person name="Usadel B."/>
            <person name="Fernie A.R."/>
            <person name="Wen W."/>
        </authorList>
    </citation>
    <scope>NUCLEOTIDE SEQUENCE [LARGE SCALE GENOMIC DNA]</scope>
    <source>
        <strain evidence="3">cv. G240</strain>
    </source>
</reference>
<evidence type="ECO:0000313" key="2">
    <source>
        <dbReference type="EMBL" id="KAF5943092.1"/>
    </source>
</evidence>
<name>A0A7J7GQN4_CAMSI</name>
<organism evidence="2 3">
    <name type="scientific">Camellia sinensis</name>
    <name type="common">Tea plant</name>
    <name type="synonym">Thea sinensis</name>
    <dbReference type="NCBI Taxonomy" id="4442"/>
    <lineage>
        <taxon>Eukaryota</taxon>
        <taxon>Viridiplantae</taxon>
        <taxon>Streptophyta</taxon>
        <taxon>Embryophyta</taxon>
        <taxon>Tracheophyta</taxon>
        <taxon>Spermatophyta</taxon>
        <taxon>Magnoliopsida</taxon>
        <taxon>eudicotyledons</taxon>
        <taxon>Gunneridae</taxon>
        <taxon>Pentapetalae</taxon>
        <taxon>asterids</taxon>
        <taxon>Ericales</taxon>
        <taxon>Theaceae</taxon>
        <taxon>Camellia</taxon>
    </lineage>
</organism>
<proteinExistence type="predicted"/>
<protein>
    <submittedName>
        <fullName evidence="2">Uncharacterized protein</fullName>
    </submittedName>
</protein>
<comment type="caution">
    <text evidence="2">The sequence shown here is derived from an EMBL/GenBank/DDBJ whole genome shotgun (WGS) entry which is preliminary data.</text>
</comment>
<gene>
    <name evidence="2" type="ORF">HYC85_020734</name>
</gene>
<evidence type="ECO:0000313" key="3">
    <source>
        <dbReference type="Proteomes" id="UP000593564"/>
    </source>
</evidence>
<feature type="compositionally biased region" description="Basic residues" evidence="1">
    <location>
        <begin position="43"/>
        <end position="57"/>
    </location>
</feature>
<accession>A0A7J7GQN4</accession>
<dbReference type="AlphaFoldDB" id="A0A7J7GQN4"/>
<keyword evidence="3" id="KW-1185">Reference proteome</keyword>
<reference evidence="2 3" key="2">
    <citation type="submission" date="2020-07" db="EMBL/GenBank/DDBJ databases">
        <title>Genome assembly of wild tea tree DASZ reveals pedigree and selection history of tea varieties.</title>
        <authorList>
            <person name="Zhang W."/>
        </authorList>
    </citation>
    <scope>NUCLEOTIDE SEQUENCE [LARGE SCALE GENOMIC DNA]</scope>
    <source>
        <strain evidence="3">cv. G240</strain>
        <tissue evidence="2">Leaf</tissue>
    </source>
</reference>
<sequence>MRCHHGPMSPNFEIIGCQLRINSPPCEGLTTEASEELNYTPRRPSRPYRPLKVRTGI</sequence>
<feature type="region of interest" description="Disordered" evidence="1">
    <location>
        <begin position="33"/>
        <end position="57"/>
    </location>
</feature>
<evidence type="ECO:0000256" key="1">
    <source>
        <dbReference type="SAM" id="MobiDB-lite"/>
    </source>
</evidence>
<dbReference type="Proteomes" id="UP000593564">
    <property type="component" value="Unassembled WGS sequence"/>
</dbReference>
<dbReference type="EMBL" id="JACBKZ010000009">
    <property type="protein sequence ID" value="KAF5943092.1"/>
    <property type="molecule type" value="Genomic_DNA"/>
</dbReference>